<feature type="non-terminal residue" evidence="1">
    <location>
        <position position="1"/>
    </location>
</feature>
<protein>
    <submittedName>
        <fullName evidence="1">Uncharacterized protein</fullName>
    </submittedName>
</protein>
<evidence type="ECO:0000313" key="2">
    <source>
        <dbReference type="Proteomes" id="UP001145114"/>
    </source>
</evidence>
<dbReference type="EMBL" id="JAMZIH010007729">
    <property type="protein sequence ID" value="KAJ1672855.1"/>
    <property type="molecule type" value="Genomic_DNA"/>
</dbReference>
<proteinExistence type="predicted"/>
<name>A0ACC1HA50_9FUNG</name>
<reference evidence="1" key="1">
    <citation type="submission" date="2022-06" db="EMBL/GenBank/DDBJ databases">
        <title>Phylogenomic reconstructions and comparative analyses of Kickxellomycotina fungi.</title>
        <authorList>
            <person name="Reynolds N.K."/>
            <person name="Stajich J.E."/>
            <person name="Barry K."/>
            <person name="Grigoriev I.V."/>
            <person name="Crous P."/>
            <person name="Smith M.E."/>
        </authorList>
    </citation>
    <scope>NUCLEOTIDE SEQUENCE</scope>
    <source>
        <strain evidence="1">RSA 2271</strain>
    </source>
</reference>
<evidence type="ECO:0000313" key="1">
    <source>
        <dbReference type="EMBL" id="KAJ1672855.1"/>
    </source>
</evidence>
<sequence length="131" mass="14372">KYIYYNYDSIVTEIDWVIDNLKDTNGTLYNDITKAIGGDTLPSDFDEHKYDALVSAVGGEGSLEKLLTDHGIEVEDWNDIPWCSDDSSSSDGDEEDDNPSDSAHSSLSSKNNNHSKDSELDDDAESSATKA</sequence>
<comment type="caution">
    <text evidence="1">The sequence shown here is derived from an EMBL/GenBank/DDBJ whole genome shotgun (WGS) entry which is preliminary data.</text>
</comment>
<dbReference type="Proteomes" id="UP001145114">
    <property type="component" value="Unassembled WGS sequence"/>
</dbReference>
<accession>A0ACC1HA50</accession>
<feature type="non-terminal residue" evidence="1">
    <location>
        <position position="131"/>
    </location>
</feature>
<gene>
    <name evidence="1" type="ORF">EV182_006359</name>
</gene>
<organism evidence="1 2">
    <name type="scientific">Spiromyces aspiralis</name>
    <dbReference type="NCBI Taxonomy" id="68401"/>
    <lineage>
        <taxon>Eukaryota</taxon>
        <taxon>Fungi</taxon>
        <taxon>Fungi incertae sedis</taxon>
        <taxon>Zoopagomycota</taxon>
        <taxon>Kickxellomycotina</taxon>
        <taxon>Kickxellomycetes</taxon>
        <taxon>Kickxellales</taxon>
        <taxon>Kickxellaceae</taxon>
        <taxon>Spiromyces</taxon>
    </lineage>
</organism>
<keyword evidence="2" id="KW-1185">Reference proteome</keyword>